<evidence type="ECO:0000256" key="4">
    <source>
        <dbReference type="ARBA" id="ARBA00022737"/>
    </source>
</evidence>
<dbReference type="AlphaFoldDB" id="A0A1D8D0E9"/>
<evidence type="ECO:0000256" key="2">
    <source>
        <dbReference type="ARBA" id="ARBA00011375"/>
    </source>
</evidence>
<dbReference type="GO" id="GO:0008017">
    <property type="term" value="F:microtubule binding"/>
    <property type="evidence" value="ECO:0007669"/>
    <property type="project" value="TreeGrafter"/>
</dbReference>
<evidence type="ECO:0000256" key="5">
    <source>
        <dbReference type="ARBA" id="ARBA00022803"/>
    </source>
</evidence>
<dbReference type="GO" id="GO:0005876">
    <property type="term" value="C:spindle microtubule"/>
    <property type="evidence" value="ECO:0007669"/>
    <property type="project" value="TreeGrafter"/>
</dbReference>
<evidence type="ECO:0000313" key="10">
    <source>
        <dbReference type="Proteomes" id="UP000095185"/>
    </source>
</evidence>
<dbReference type="SUPFAM" id="SSF48452">
    <property type="entry name" value="TPR-like"/>
    <property type="match status" value="1"/>
</dbReference>
<comment type="subunit">
    <text evidence="2">Interacts with microtubules.</text>
</comment>
<sequence length="282" mass="31874">MVQMNNASIPYPAISCRRNIVTTFLTALLLMLSQPVDGNTASKSNENSVIDAADQAFKSLHYEKADSLYNVMIQDGKESAALYWKLARLNISVAEAIPPAEREKRMPWYSKAVDYGRKAVQLDDSNASAHTWLAAALALKADRIGAKEKLNRAAEIKRELDRALELNPNDDVAWSMLGSYNFEVSKIGWFNRFMGGTFVGQMPKGSREEAEKNFKKAISLNPRVIRHYHELALLYIEEDRKQEALNALRMAATKPVLMKSDARRLNEIRRLITRLSKELEGK</sequence>
<evidence type="ECO:0000313" key="9">
    <source>
        <dbReference type="EMBL" id="AOS83583.1"/>
    </source>
</evidence>
<comment type="subcellular location">
    <subcellularLocation>
        <location evidence="1">Cytoplasm</location>
        <location evidence="1">Cytoskeleton</location>
    </subcellularLocation>
</comment>
<dbReference type="PANTHER" id="PTHR16056">
    <property type="entry name" value="REGULATOR OF MICROTUBULE DYNAMICS PROTEIN"/>
    <property type="match status" value="1"/>
</dbReference>
<dbReference type="GO" id="GO:0005737">
    <property type="term" value="C:cytoplasm"/>
    <property type="evidence" value="ECO:0007669"/>
    <property type="project" value="TreeGrafter"/>
</dbReference>
<gene>
    <name evidence="9" type="ORF">BIU88_05140</name>
</gene>
<keyword evidence="4" id="KW-0677">Repeat</keyword>
<keyword evidence="6" id="KW-0206">Cytoskeleton</keyword>
<dbReference type="EMBL" id="CP017305">
    <property type="protein sequence ID" value="AOS83583.1"/>
    <property type="molecule type" value="Genomic_DNA"/>
</dbReference>
<keyword evidence="5" id="KW-0802">TPR repeat</keyword>
<protein>
    <recommendedName>
        <fullName evidence="7">Regulator of microtubule dynamics protein 1</fullName>
    </recommendedName>
    <alternativeName>
        <fullName evidence="8">Protein FAM82B</fullName>
    </alternativeName>
</protein>
<organism evidence="9 10">
    <name type="scientific">Chlorobaculum limnaeum</name>
    <dbReference type="NCBI Taxonomy" id="274537"/>
    <lineage>
        <taxon>Bacteria</taxon>
        <taxon>Pseudomonadati</taxon>
        <taxon>Chlorobiota</taxon>
        <taxon>Chlorobiia</taxon>
        <taxon>Chlorobiales</taxon>
        <taxon>Chlorobiaceae</taxon>
        <taxon>Chlorobaculum</taxon>
    </lineage>
</organism>
<dbReference type="InterPro" id="IPR011990">
    <property type="entry name" value="TPR-like_helical_dom_sf"/>
</dbReference>
<accession>A0A1D8D0E9</accession>
<dbReference type="Proteomes" id="UP000095185">
    <property type="component" value="Chromosome"/>
</dbReference>
<keyword evidence="3" id="KW-0963">Cytoplasm</keyword>
<evidence type="ECO:0000256" key="8">
    <source>
        <dbReference type="ARBA" id="ARBA00041958"/>
    </source>
</evidence>
<evidence type="ECO:0000256" key="3">
    <source>
        <dbReference type="ARBA" id="ARBA00022490"/>
    </source>
</evidence>
<proteinExistence type="predicted"/>
<dbReference type="KEGG" id="clz:BIU88_05140"/>
<dbReference type="PANTHER" id="PTHR16056:SF16">
    <property type="entry name" value="REGULATOR OF MICROTUBULE DYNAMICS PROTEIN 1"/>
    <property type="match status" value="1"/>
</dbReference>
<dbReference type="OrthoDB" id="9813878at2"/>
<evidence type="ECO:0000256" key="7">
    <source>
        <dbReference type="ARBA" id="ARBA00039966"/>
    </source>
</evidence>
<reference evidence="9" key="1">
    <citation type="submission" date="2016-09" db="EMBL/GenBank/DDBJ databases">
        <title>Genome sequence of Chlorobaculum limnaeum.</title>
        <authorList>
            <person name="Liu Z."/>
            <person name="Tank M."/>
            <person name="Bryant D.A."/>
        </authorList>
    </citation>
    <scope>NUCLEOTIDE SEQUENCE [LARGE SCALE GENOMIC DNA]</scope>
    <source>
        <strain evidence="9">DSM 1677</strain>
    </source>
</reference>
<dbReference type="Gene3D" id="1.25.40.10">
    <property type="entry name" value="Tetratricopeptide repeat domain"/>
    <property type="match status" value="2"/>
</dbReference>
<evidence type="ECO:0000256" key="1">
    <source>
        <dbReference type="ARBA" id="ARBA00004245"/>
    </source>
</evidence>
<dbReference type="Pfam" id="PF21033">
    <property type="entry name" value="RMD1-3"/>
    <property type="match status" value="1"/>
</dbReference>
<name>A0A1D8D0E9_CHLLM</name>
<dbReference type="GO" id="GO:0097431">
    <property type="term" value="C:mitotic spindle pole"/>
    <property type="evidence" value="ECO:0007669"/>
    <property type="project" value="TreeGrafter"/>
</dbReference>
<evidence type="ECO:0000256" key="6">
    <source>
        <dbReference type="ARBA" id="ARBA00023212"/>
    </source>
</evidence>
<dbReference type="InterPro" id="IPR049039">
    <property type="entry name" value="RMD1-3_a_helical_rpt"/>
</dbReference>
<keyword evidence="10" id="KW-1185">Reference proteome</keyword>
<dbReference type="STRING" id="274537.BIU88_05140"/>